<evidence type="ECO:0000313" key="2">
    <source>
        <dbReference type="EnsemblPlants" id="MELO3C031008.2.1"/>
    </source>
</evidence>
<dbReference type="EnsemblPlants" id="MELO3C031008.2.1">
    <property type="protein sequence ID" value="MELO3C031008.2.1"/>
    <property type="gene ID" value="MELO3C031008.2"/>
</dbReference>
<feature type="transmembrane region" description="Helical" evidence="1">
    <location>
        <begin position="46"/>
        <end position="68"/>
    </location>
</feature>
<accession>A0A9I9EAD7</accession>
<organism evidence="2">
    <name type="scientific">Cucumis melo</name>
    <name type="common">Muskmelon</name>
    <dbReference type="NCBI Taxonomy" id="3656"/>
    <lineage>
        <taxon>Eukaryota</taxon>
        <taxon>Viridiplantae</taxon>
        <taxon>Streptophyta</taxon>
        <taxon>Embryophyta</taxon>
        <taxon>Tracheophyta</taxon>
        <taxon>Spermatophyta</taxon>
        <taxon>Magnoliopsida</taxon>
        <taxon>eudicotyledons</taxon>
        <taxon>Gunneridae</taxon>
        <taxon>Pentapetalae</taxon>
        <taxon>rosids</taxon>
        <taxon>fabids</taxon>
        <taxon>Cucurbitales</taxon>
        <taxon>Cucurbitaceae</taxon>
        <taxon>Benincaseae</taxon>
        <taxon>Cucumis</taxon>
    </lineage>
</organism>
<keyword evidence="1" id="KW-0812">Transmembrane</keyword>
<name>A0A9I9EAD7_CUCME</name>
<reference evidence="2" key="1">
    <citation type="submission" date="2023-03" db="UniProtKB">
        <authorList>
            <consortium name="EnsemblPlants"/>
        </authorList>
    </citation>
    <scope>IDENTIFICATION</scope>
</reference>
<sequence>MIIMMKMWIYSISISFPKLSYLYLRYYPRHGTFHHNFRESFQMENVTIIDLDGATLVIPSLTGWLNFLKDALS</sequence>
<keyword evidence="1" id="KW-1133">Transmembrane helix</keyword>
<keyword evidence="1" id="KW-0472">Membrane</keyword>
<protein>
    <submittedName>
        <fullName evidence="2">Uncharacterized protein</fullName>
    </submittedName>
</protein>
<dbReference type="AlphaFoldDB" id="A0A9I9EAD7"/>
<feature type="transmembrane region" description="Helical" evidence="1">
    <location>
        <begin position="7"/>
        <end position="26"/>
    </location>
</feature>
<evidence type="ECO:0000256" key="1">
    <source>
        <dbReference type="SAM" id="Phobius"/>
    </source>
</evidence>
<proteinExistence type="predicted"/>
<dbReference type="Gramene" id="MELO3C031008.2.1">
    <property type="protein sequence ID" value="MELO3C031008.2.1"/>
    <property type="gene ID" value="MELO3C031008.2"/>
</dbReference>